<evidence type="ECO:0000313" key="3">
    <source>
        <dbReference type="Proteomes" id="UP000664844"/>
    </source>
</evidence>
<evidence type="ECO:0000256" key="1">
    <source>
        <dbReference type="SAM" id="MobiDB-lite"/>
    </source>
</evidence>
<evidence type="ECO:0008006" key="4">
    <source>
        <dbReference type="Google" id="ProtNLM"/>
    </source>
</evidence>
<protein>
    <recommendedName>
        <fullName evidence="4">YbgF trimerisation domain-containing protein</fullName>
    </recommendedName>
</protein>
<reference evidence="2 3" key="1">
    <citation type="submission" date="2021-03" db="EMBL/GenBank/DDBJ databases">
        <title>Metabolic Capacity of the Antarctic Cyanobacterium Phormidium pseudopriestleyi that Sustains Oxygenic Photosynthesis in the Presence of Hydrogen Sulfide.</title>
        <authorList>
            <person name="Lumian J.E."/>
            <person name="Jungblut A.D."/>
            <person name="Dillon M.L."/>
            <person name="Hawes I."/>
            <person name="Doran P.T."/>
            <person name="Mackey T.J."/>
            <person name="Dick G.J."/>
            <person name="Grettenberger C.L."/>
            <person name="Sumner D.Y."/>
        </authorList>
    </citation>
    <scope>NUCLEOTIDE SEQUENCE [LARGE SCALE GENOMIC DNA]</scope>
    <source>
        <strain evidence="2 3">FRX01</strain>
    </source>
</reference>
<feature type="region of interest" description="Disordered" evidence="1">
    <location>
        <begin position="57"/>
        <end position="92"/>
    </location>
</feature>
<comment type="caution">
    <text evidence="2">The sequence shown here is derived from an EMBL/GenBank/DDBJ whole genome shotgun (WGS) entry which is preliminary data.</text>
</comment>
<evidence type="ECO:0000313" key="2">
    <source>
        <dbReference type="EMBL" id="MBO0349412.1"/>
    </source>
</evidence>
<organism evidence="2 3">
    <name type="scientific">Phormidium pseudopriestleyi FRX01</name>
    <dbReference type="NCBI Taxonomy" id="1759528"/>
    <lineage>
        <taxon>Bacteria</taxon>
        <taxon>Bacillati</taxon>
        <taxon>Cyanobacteriota</taxon>
        <taxon>Cyanophyceae</taxon>
        <taxon>Oscillatoriophycideae</taxon>
        <taxon>Oscillatoriales</taxon>
        <taxon>Oscillatoriaceae</taxon>
        <taxon>Phormidium</taxon>
    </lineage>
</organism>
<dbReference type="RefSeq" id="WP_207087936.1">
    <property type="nucleotide sequence ID" value="NZ_JAFLQW010000272.1"/>
</dbReference>
<gene>
    <name evidence="2" type="ORF">J0895_09895</name>
</gene>
<keyword evidence="3" id="KW-1185">Reference proteome</keyword>
<name>A0ABS3FRD1_9CYAN</name>
<sequence>MLTPIYRIFLIFGLTLLLVFGGASAQGSVADASRISRLESEIFSLRSQINRLQSDVARLGRQPAASPPISRPQPAEDSPAVPTGRQPDDPSLAQQFDNLAILAIELKERIRIVEERLLEIEDQFSP</sequence>
<dbReference type="EMBL" id="JAFLQW010000272">
    <property type="protein sequence ID" value="MBO0349412.1"/>
    <property type="molecule type" value="Genomic_DNA"/>
</dbReference>
<accession>A0ABS3FRD1</accession>
<proteinExistence type="predicted"/>
<dbReference type="Proteomes" id="UP000664844">
    <property type="component" value="Unassembled WGS sequence"/>
</dbReference>